<reference evidence="13" key="2">
    <citation type="submission" date="2025-05" db="UniProtKB">
        <authorList>
            <consortium name="EnsemblMetazoa"/>
        </authorList>
    </citation>
    <scope>IDENTIFICATION</scope>
    <source>
        <strain evidence="13">Foshan</strain>
    </source>
</reference>
<dbReference type="CDD" id="cd09274">
    <property type="entry name" value="RNase_HI_RT_Ty3"/>
    <property type="match status" value="1"/>
</dbReference>
<dbReference type="InterPro" id="IPR000477">
    <property type="entry name" value="RT_dom"/>
</dbReference>
<keyword evidence="6" id="KW-0378">Hydrolase</keyword>
<evidence type="ECO:0000313" key="13">
    <source>
        <dbReference type="EnsemblMetazoa" id="AALFPA23_007072.P9374"/>
    </source>
</evidence>
<dbReference type="SUPFAM" id="SSF56672">
    <property type="entry name" value="DNA/RNA polymerases"/>
    <property type="match status" value="1"/>
</dbReference>
<dbReference type="EC" id="2.7.7.49" evidence="1"/>
<dbReference type="Proteomes" id="UP000069940">
    <property type="component" value="Unassembled WGS sequence"/>
</dbReference>
<dbReference type="Gene3D" id="3.10.10.10">
    <property type="entry name" value="HIV Type 1 Reverse Transcriptase, subunit A, domain 1"/>
    <property type="match status" value="1"/>
</dbReference>
<feature type="domain" description="Peptidase A2" evidence="10">
    <location>
        <begin position="352"/>
        <end position="429"/>
    </location>
</feature>
<evidence type="ECO:0000313" key="14">
    <source>
        <dbReference type="Proteomes" id="UP000069940"/>
    </source>
</evidence>
<dbReference type="Pfam" id="PF17921">
    <property type="entry name" value="Integrase_H2C2"/>
    <property type="match status" value="1"/>
</dbReference>
<name>A0ABM1Y9N8_AEDAL</name>
<dbReference type="PROSITE" id="PS50175">
    <property type="entry name" value="ASP_PROT_RETROV"/>
    <property type="match status" value="1"/>
</dbReference>
<reference evidence="14" key="1">
    <citation type="journal article" date="2015" name="Proc. Natl. Acad. Sci. U.S.A.">
        <title>Genome sequence of the Asian Tiger mosquito, Aedes albopictus, reveals insights into its biology, genetics, and evolution.</title>
        <authorList>
            <person name="Chen X.G."/>
            <person name="Jiang X."/>
            <person name="Gu J."/>
            <person name="Xu M."/>
            <person name="Wu Y."/>
            <person name="Deng Y."/>
            <person name="Zhang C."/>
            <person name="Bonizzoni M."/>
            <person name="Dermauw W."/>
            <person name="Vontas J."/>
            <person name="Armbruster P."/>
            <person name="Huang X."/>
            <person name="Yang Y."/>
            <person name="Zhang H."/>
            <person name="He W."/>
            <person name="Peng H."/>
            <person name="Liu Y."/>
            <person name="Wu K."/>
            <person name="Chen J."/>
            <person name="Lirakis M."/>
            <person name="Topalis P."/>
            <person name="Van Leeuwen T."/>
            <person name="Hall A.B."/>
            <person name="Jiang X."/>
            <person name="Thorpe C."/>
            <person name="Mueller R.L."/>
            <person name="Sun C."/>
            <person name="Waterhouse R.M."/>
            <person name="Yan G."/>
            <person name="Tu Z.J."/>
            <person name="Fang X."/>
            <person name="James A.A."/>
        </authorList>
    </citation>
    <scope>NUCLEOTIDE SEQUENCE [LARGE SCALE GENOMIC DNA]</scope>
    <source>
        <strain evidence="14">Foshan</strain>
    </source>
</reference>
<dbReference type="InterPro" id="IPR012337">
    <property type="entry name" value="RNaseH-like_sf"/>
</dbReference>
<dbReference type="InterPro" id="IPR055510">
    <property type="entry name" value="DUF7083"/>
</dbReference>
<dbReference type="RefSeq" id="XP_062706826.1">
    <property type="nucleotide sequence ID" value="XM_062850842.1"/>
</dbReference>
<keyword evidence="8" id="KW-0175">Coiled coil</keyword>
<dbReference type="InterPro" id="IPR050951">
    <property type="entry name" value="Retrovirus_Pol_polyprotein"/>
</dbReference>
<dbReference type="CDD" id="cd01647">
    <property type="entry name" value="RT_LTR"/>
    <property type="match status" value="1"/>
</dbReference>
<evidence type="ECO:0000256" key="5">
    <source>
        <dbReference type="ARBA" id="ARBA00022759"/>
    </source>
</evidence>
<organism evidence="13 14">
    <name type="scientific">Aedes albopictus</name>
    <name type="common">Asian tiger mosquito</name>
    <name type="synonym">Stegomyia albopicta</name>
    <dbReference type="NCBI Taxonomy" id="7160"/>
    <lineage>
        <taxon>Eukaryota</taxon>
        <taxon>Metazoa</taxon>
        <taxon>Ecdysozoa</taxon>
        <taxon>Arthropoda</taxon>
        <taxon>Hexapoda</taxon>
        <taxon>Insecta</taxon>
        <taxon>Pterygota</taxon>
        <taxon>Neoptera</taxon>
        <taxon>Endopterygota</taxon>
        <taxon>Diptera</taxon>
        <taxon>Nematocera</taxon>
        <taxon>Culicoidea</taxon>
        <taxon>Culicidae</taxon>
        <taxon>Culicinae</taxon>
        <taxon>Aedini</taxon>
        <taxon>Aedes</taxon>
        <taxon>Stegomyia</taxon>
    </lineage>
</organism>
<evidence type="ECO:0000259" key="12">
    <source>
        <dbReference type="PROSITE" id="PS50994"/>
    </source>
</evidence>
<evidence type="ECO:0000256" key="9">
    <source>
        <dbReference type="SAM" id="MobiDB-lite"/>
    </source>
</evidence>
<sequence length="1434" mass="162769">MPDADLKNAILQLTNLIARQQHQIEAQQQQIENLGIRGHPGSGSEKIIESLASGIQDFQYDPDGGVFFDGWYARYEDVITKDGQSLDDAARVRLLLRKLSTLLHEKYVNTILPNHPRDFTLDETVTKLKKLFGRQKSVFHSRYQCLQYAKSDADDFTSYAAMVNKHCEAFQLSKLTPDQFKALRFVCGLQSPRDADIRTRLISKLEADETAVNEQGEAASKVTLENLVEECHRVANLKQDTLMVENKEARNVNIVSRKPKNPVKNPKIPKTPCWKCGDQHYVRECPFASHTCSRCKQLGHKEGYCSSNKPPPSKPFKQTKPKENVKTRSIHTVRNVGSKRKFIPVELNGTTVKLQHDSASDITIISEDTWNSIGQPPTQPTEESAVTASGGNLNLLAEFQTEITIRNVTKTGRIFISDNAELNVLGIETMDLFDLWSVPISSLVNVVHQRPDQQPDEYVSQLKQHFPEVFRSTLGRCTKAQVKLYLKPDARPSYCPKRPVAYAALPKVDEELERLQNNGIISPVRFSDWAAPIVVVRKADNISVRVCGDYSTGLNDALECDRHPLPHPDDLFAELAGARYFTHLDLSDAYLQVEVEEESRKLLTVNTHRGLFQYNRLPPGVKSAPGAFQRIIDSMVAGIPGVKPYLDDILIAGRTKEEHDRNLYAVLNRMREYGFHLRLEKCRFALSQIEFLGHIVDKDGIRPDPSKTDSIWKMQPPKDVQQLRSYLGAVNYYGRFVKQMKKLRAPLDNLLKKDARWNWTDECQQSFEQFKAILLSDLLLTHYDPSKEIIVAADASKYGLGAVIMHWFPTGEVKAIAHASRSLTPAEMNYGQVEEEALALIFAVTRFHKMLYGRHFLLQTDHQPLLKVFGSKKGIPVYTANRLQRWALTLLLYDFDIKHVSTTNFGYADFLSRLMSSQRRPDEDYVIAAVYVESEAKAILEDTISNLPVTHQMIVAETRKDPVLKQVVNFLKEGWPAQSKQIADPDVKKYFARRDGLQVVDDCIMFGDRIVVPLKFRKRIVRQLHRGHPGMDRMKSLARSYIYWPNVDDDVTQFVRECTACAEAAKSPTKASLESWPLAVKPWQRVHIDFAGPIDGYYYFVIVDAYSKWPEIFHTRSITTTATLDLLRETFSRFGNPDTLVSDNGTQFTSVQFQQYCRENGITHLRTAPYHPQSNGQAERFVDSLKRGLKKLSKGEGSPTLEHLQTFLSVYRSTPNRNTPQSTSPAEAFLGRPVRTTLDLLKKPAPEAPGAKNLKQNEQFNRRHGAIKRDFEEDDLVYVEQHFRNTKSWMPGRVIERKGSVHYIVLLENNGRPKLVRAHVNQMRPRYDTAVPEPTTQLPWEVLLDEVQLQATAVLADPEEQPDIVEALVPVVTPPPVLEEAAGPVQATSGIPPIEDDEAPTVPPPVSSEPVEGYLRRSVRESRIPRWLSSYNIF</sequence>
<dbReference type="InterPro" id="IPR001584">
    <property type="entry name" value="Integrase_cat-core"/>
</dbReference>
<feature type="coiled-coil region" evidence="8">
    <location>
        <begin position="10"/>
        <end position="37"/>
    </location>
</feature>
<keyword evidence="3" id="KW-0548">Nucleotidyltransferase</keyword>
<keyword evidence="14" id="KW-1185">Reference proteome</keyword>
<dbReference type="InterPro" id="IPR041577">
    <property type="entry name" value="RT_RNaseH_2"/>
</dbReference>
<dbReference type="InterPro" id="IPR043128">
    <property type="entry name" value="Rev_trsase/Diguanyl_cyclase"/>
</dbReference>
<dbReference type="GeneID" id="134287829"/>
<dbReference type="Gene3D" id="1.10.340.70">
    <property type="match status" value="1"/>
</dbReference>
<keyword evidence="5" id="KW-0255">Endonuclease</keyword>
<dbReference type="InterPro" id="IPR036397">
    <property type="entry name" value="RNaseH_sf"/>
</dbReference>
<dbReference type="PANTHER" id="PTHR37984">
    <property type="entry name" value="PROTEIN CBG26694"/>
    <property type="match status" value="1"/>
</dbReference>
<evidence type="ECO:0000256" key="2">
    <source>
        <dbReference type="ARBA" id="ARBA00022679"/>
    </source>
</evidence>
<dbReference type="InterPro" id="IPR001995">
    <property type="entry name" value="Peptidase_A2_cat"/>
</dbReference>
<dbReference type="Pfam" id="PF00078">
    <property type="entry name" value="RVT_1"/>
    <property type="match status" value="1"/>
</dbReference>
<evidence type="ECO:0000256" key="1">
    <source>
        <dbReference type="ARBA" id="ARBA00012493"/>
    </source>
</evidence>
<evidence type="ECO:0000256" key="6">
    <source>
        <dbReference type="ARBA" id="ARBA00022801"/>
    </source>
</evidence>
<feature type="domain" description="Reverse transcriptase" evidence="11">
    <location>
        <begin position="517"/>
        <end position="696"/>
    </location>
</feature>
<dbReference type="Pfam" id="PF23309">
    <property type="entry name" value="DUF7083"/>
    <property type="match status" value="1"/>
</dbReference>
<dbReference type="PROSITE" id="PS50994">
    <property type="entry name" value="INTEGRASE"/>
    <property type="match status" value="1"/>
</dbReference>
<protein>
    <recommendedName>
        <fullName evidence="1">RNA-directed DNA polymerase</fullName>
        <ecNumber evidence="1">2.7.7.49</ecNumber>
    </recommendedName>
</protein>
<dbReference type="Pfam" id="PF00665">
    <property type="entry name" value="rve"/>
    <property type="match status" value="1"/>
</dbReference>
<feature type="region of interest" description="Disordered" evidence="9">
    <location>
        <begin position="1389"/>
        <end position="1410"/>
    </location>
</feature>
<dbReference type="Gene3D" id="3.30.70.270">
    <property type="match status" value="2"/>
</dbReference>
<dbReference type="InterPro" id="IPR021109">
    <property type="entry name" value="Peptidase_aspartic_dom_sf"/>
</dbReference>
<evidence type="ECO:0000256" key="3">
    <source>
        <dbReference type="ARBA" id="ARBA00022695"/>
    </source>
</evidence>
<dbReference type="Pfam" id="PF17919">
    <property type="entry name" value="RT_RNaseH_2"/>
    <property type="match status" value="1"/>
</dbReference>
<dbReference type="Gene3D" id="3.30.420.10">
    <property type="entry name" value="Ribonuclease H-like superfamily/Ribonuclease H"/>
    <property type="match status" value="1"/>
</dbReference>
<feature type="domain" description="Integrase catalytic" evidence="12">
    <location>
        <begin position="1078"/>
        <end position="1233"/>
    </location>
</feature>
<accession>A0ABM1Y9N8</accession>
<evidence type="ECO:0000259" key="11">
    <source>
        <dbReference type="PROSITE" id="PS50878"/>
    </source>
</evidence>
<dbReference type="EnsemblMetazoa" id="AALFPA23_007072.R9374">
    <property type="protein sequence ID" value="AALFPA23_007072.P9374"/>
    <property type="gene ID" value="AALFPA23_007072"/>
</dbReference>
<evidence type="ECO:0000256" key="4">
    <source>
        <dbReference type="ARBA" id="ARBA00022722"/>
    </source>
</evidence>
<keyword evidence="7" id="KW-0511">Multifunctional enzyme</keyword>
<dbReference type="SUPFAM" id="SSF50630">
    <property type="entry name" value="Acid proteases"/>
    <property type="match status" value="1"/>
</dbReference>
<proteinExistence type="predicted"/>
<dbReference type="InterPro" id="IPR043502">
    <property type="entry name" value="DNA/RNA_pol_sf"/>
</dbReference>
<dbReference type="InterPro" id="IPR041588">
    <property type="entry name" value="Integrase_H2C2"/>
</dbReference>
<dbReference type="PANTHER" id="PTHR37984:SF5">
    <property type="entry name" value="PROTEIN NYNRIN-LIKE"/>
    <property type="match status" value="1"/>
</dbReference>
<dbReference type="SUPFAM" id="SSF53098">
    <property type="entry name" value="Ribonuclease H-like"/>
    <property type="match status" value="1"/>
</dbReference>
<evidence type="ECO:0000259" key="10">
    <source>
        <dbReference type="PROSITE" id="PS50175"/>
    </source>
</evidence>
<evidence type="ECO:0000256" key="7">
    <source>
        <dbReference type="ARBA" id="ARBA00023268"/>
    </source>
</evidence>
<keyword evidence="2" id="KW-0808">Transferase</keyword>
<evidence type="ECO:0000256" key="8">
    <source>
        <dbReference type="SAM" id="Coils"/>
    </source>
</evidence>
<feature type="region of interest" description="Disordered" evidence="9">
    <location>
        <begin position="304"/>
        <end position="325"/>
    </location>
</feature>
<keyword evidence="4" id="KW-0540">Nuclease</keyword>
<dbReference type="Gene3D" id="2.40.70.10">
    <property type="entry name" value="Acid Proteases"/>
    <property type="match status" value="1"/>
</dbReference>
<dbReference type="PROSITE" id="PS50878">
    <property type="entry name" value="RT_POL"/>
    <property type="match status" value="1"/>
</dbReference>